<dbReference type="EMBL" id="JACCBX010000003">
    <property type="protein sequence ID" value="NYE04620.1"/>
    <property type="molecule type" value="Genomic_DNA"/>
</dbReference>
<accession>A0A852T778</accession>
<proteinExistence type="predicted"/>
<evidence type="ECO:0000313" key="2">
    <source>
        <dbReference type="Proteomes" id="UP000548423"/>
    </source>
</evidence>
<gene>
    <name evidence="1" type="ORF">F4694_001369</name>
</gene>
<name>A0A852T778_9BACI</name>
<reference evidence="2" key="2">
    <citation type="submission" date="2020-08" db="EMBL/GenBank/DDBJ databases">
        <title>The Agave Microbiome: Exploring the role of microbial communities in plant adaptations to desert environments.</title>
        <authorList>
            <person name="Partida-Martinez L.P."/>
        </authorList>
    </citation>
    <scope>NUCLEOTIDE SEQUENCE [LARGE SCALE GENOMIC DNA]</scope>
    <source>
        <strain evidence="2">AT2.8</strain>
    </source>
</reference>
<comment type="caution">
    <text evidence="1">The sequence shown here is derived from an EMBL/GenBank/DDBJ whole genome shotgun (WGS) entry which is preliminary data.</text>
</comment>
<reference evidence="2" key="1">
    <citation type="submission" date="2020-07" db="EMBL/GenBank/DDBJ databases">
        <authorList>
            <person name="Partida-Martinez L."/>
            <person name="Huntemann M."/>
            <person name="Clum A."/>
            <person name="Wang J."/>
            <person name="Palaniappan K."/>
            <person name="Ritter S."/>
            <person name="Chen I.-M."/>
            <person name="Stamatis D."/>
            <person name="Reddy T."/>
            <person name="O'Malley R."/>
            <person name="Daum C."/>
            <person name="Shapiro N."/>
            <person name="Ivanova N."/>
            <person name="Kyrpides N."/>
            <person name="Woyke T."/>
        </authorList>
    </citation>
    <scope>NUCLEOTIDE SEQUENCE [LARGE SCALE GENOMIC DNA]</scope>
    <source>
        <strain evidence="2">AT2.8</strain>
    </source>
</reference>
<evidence type="ECO:0000313" key="1">
    <source>
        <dbReference type="EMBL" id="NYE04620.1"/>
    </source>
</evidence>
<sequence length="47" mass="5608">MKKKHLGQCRQSGMTEEYEEKAFGSMQAAWNDRNQIRTRERSLYQVS</sequence>
<protein>
    <submittedName>
        <fullName evidence="1">Uncharacterized protein</fullName>
    </submittedName>
</protein>
<dbReference type="Proteomes" id="UP000548423">
    <property type="component" value="Unassembled WGS sequence"/>
</dbReference>
<dbReference type="AlphaFoldDB" id="A0A852T778"/>
<organism evidence="1 2">
    <name type="scientific">Neobacillus niacini</name>
    <dbReference type="NCBI Taxonomy" id="86668"/>
    <lineage>
        <taxon>Bacteria</taxon>
        <taxon>Bacillati</taxon>
        <taxon>Bacillota</taxon>
        <taxon>Bacilli</taxon>
        <taxon>Bacillales</taxon>
        <taxon>Bacillaceae</taxon>
        <taxon>Neobacillus</taxon>
    </lineage>
</organism>